<feature type="compositionally biased region" description="Basic and acidic residues" evidence="3">
    <location>
        <begin position="555"/>
        <end position="564"/>
    </location>
</feature>
<feature type="region of interest" description="Disordered" evidence="3">
    <location>
        <begin position="630"/>
        <end position="698"/>
    </location>
</feature>
<dbReference type="InterPro" id="IPR015915">
    <property type="entry name" value="Kelch-typ_b-propeller"/>
</dbReference>
<keyword evidence="6" id="KW-1185">Reference proteome</keyword>
<evidence type="ECO:0000256" key="3">
    <source>
        <dbReference type="SAM" id="MobiDB-lite"/>
    </source>
</evidence>
<keyword evidence="4" id="KW-0812">Transmembrane</keyword>
<dbReference type="PANTHER" id="PTHR47435:SF4">
    <property type="entry name" value="KELCH REPEAT PROTEIN (AFU_ORTHOLOGUE AFUA_5G12780)"/>
    <property type="match status" value="1"/>
</dbReference>
<keyword evidence="4" id="KW-1133">Transmembrane helix</keyword>
<organism evidence="5 6">
    <name type="scientific">Tothia fuscella</name>
    <dbReference type="NCBI Taxonomy" id="1048955"/>
    <lineage>
        <taxon>Eukaryota</taxon>
        <taxon>Fungi</taxon>
        <taxon>Dikarya</taxon>
        <taxon>Ascomycota</taxon>
        <taxon>Pezizomycotina</taxon>
        <taxon>Dothideomycetes</taxon>
        <taxon>Pleosporomycetidae</taxon>
        <taxon>Venturiales</taxon>
        <taxon>Cylindrosympodiaceae</taxon>
        <taxon>Tothia</taxon>
    </lineage>
</organism>
<evidence type="ECO:0000313" key="5">
    <source>
        <dbReference type="EMBL" id="KAF2424874.1"/>
    </source>
</evidence>
<dbReference type="OrthoDB" id="10251809at2759"/>
<dbReference type="AlphaFoldDB" id="A0A9P4NK79"/>
<dbReference type="GO" id="GO:0019760">
    <property type="term" value="P:glucosinolate metabolic process"/>
    <property type="evidence" value="ECO:0007669"/>
    <property type="project" value="UniProtKB-ARBA"/>
</dbReference>
<accession>A0A9P4NK79</accession>
<comment type="caution">
    <text evidence="5">The sequence shown here is derived from an EMBL/GenBank/DDBJ whole genome shotgun (WGS) entry which is preliminary data.</text>
</comment>
<feature type="compositionally biased region" description="Polar residues" evidence="3">
    <location>
        <begin position="645"/>
        <end position="655"/>
    </location>
</feature>
<feature type="region of interest" description="Disordered" evidence="3">
    <location>
        <begin position="434"/>
        <end position="453"/>
    </location>
</feature>
<keyword evidence="4" id="KW-0472">Membrane</keyword>
<evidence type="ECO:0000256" key="1">
    <source>
        <dbReference type="ARBA" id="ARBA00022737"/>
    </source>
</evidence>
<sequence>MFWDRTITLTVFYFVRASLQDRLDPLKDFCRRFGHATTVIDNRLFIDGGLINWNPITENPQNYSNPYLLYNDLRVSTGGMPQLYTNLSKNSTVPAVSGGVLWSDTTNKVFYQFGGEYQDSPRPIDVLSAFDTVLNQWNSTNVSDNFNQVSWGAGVSVNHRAEGYYLGGWMNNKTTPGWSGPPLATSRLIRYNMVQNRITNITGPDDTGRAEGVMVYLPASDDGLLIYFGGVLDPYRNSTMTAFPMDTIHIYDMLSANWYTQKASGDVPASRRRFCAGVTWPDDHSSYNIYLYGGLGVPPNTTAFDDVYILSLPSFRWIKWWPTAPGSGRPHHSMSCNVVNRTQMLIIGGTFPGDDDCDAQDLFGTHNLNLGANGPKKSMWDSFYSNITTYQVPAEIVSIIGGGPSGGAKVIEPQQSWNNRDLLTYFSRVAGTTSRTPTRAIPSATGTSHHDSGLTGRRKIGLIAGAVLGGLLLLAVVLGIILCLLHRKQKQRRSMPPAPAELHTDQAHELGTEAKNHTRSMSEQRSISQTYYYSPGSGHYSSPHSPPALPPVELHAADTPDDGRPTPYREASYPSNSPGQSPPGVFPLGPYYTPETHRMQSMSLNNQPTHAFQHGDSTPQSVNRQVRGEGGWYSLLGDNGAPAVSNPSNTSTELYSQPLDENSPHSSGLGASRDGKAQSPHSSSNTRKGRSKFFEASG</sequence>
<protein>
    <recommendedName>
        <fullName evidence="7">Cell wall anchored protein</fullName>
    </recommendedName>
</protein>
<evidence type="ECO:0000256" key="2">
    <source>
        <dbReference type="ARBA" id="ARBA00023004"/>
    </source>
</evidence>
<dbReference type="Gene3D" id="2.120.10.80">
    <property type="entry name" value="Kelch-type beta propeller"/>
    <property type="match status" value="1"/>
</dbReference>
<gene>
    <name evidence="5" type="ORF">EJ08DRAFT_723414</name>
</gene>
<feature type="compositionally biased region" description="Low complexity" evidence="3">
    <location>
        <begin position="531"/>
        <end position="543"/>
    </location>
</feature>
<evidence type="ECO:0008006" key="7">
    <source>
        <dbReference type="Google" id="ProtNLM"/>
    </source>
</evidence>
<feature type="transmembrane region" description="Helical" evidence="4">
    <location>
        <begin position="460"/>
        <end position="485"/>
    </location>
</feature>
<dbReference type="PANTHER" id="PTHR47435">
    <property type="entry name" value="KELCH REPEAT PROTEIN (AFU_ORTHOLOGUE AFUA_5G12780)"/>
    <property type="match status" value="1"/>
</dbReference>
<dbReference type="EMBL" id="MU007073">
    <property type="protein sequence ID" value="KAF2424874.1"/>
    <property type="molecule type" value="Genomic_DNA"/>
</dbReference>
<dbReference type="InterPro" id="IPR011043">
    <property type="entry name" value="Gal_Oxase/kelch_b-propeller"/>
</dbReference>
<dbReference type="Proteomes" id="UP000800235">
    <property type="component" value="Unassembled WGS sequence"/>
</dbReference>
<reference evidence="5" key="1">
    <citation type="journal article" date="2020" name="Stud. Mycol.">
        <title>101 Dothideomycetes genomes: a test case for predicting lifestyles and emergence of pathogens.</title>
        <authorList>
            <person name="Haridas S."/>
            <person name="Albert R."/>
            <person name="Binder M."/>
            <person name="Bloem J."/>
            <person name="Labutti K."/>
            <person name="Salamov A."/>
            <person name="Andreopoulos B."/>
            <person name="Baker S."/>
            <person name="Barry K."/>
            <person name="Bills G."/>
            <person name="Bluhm B."/>
            <person name="Cannon C."/>
            <person name="Castanera R."/>
            <person name="Culley D."/>
            <person name="Daum C."/>
            <person name="Ezra D."/>
            <person name="Gonzalez J."/>
            <person name="Henrissat B."/>
            <person name="Kuo A."/>
            <person name="Liang C."/>
            <person name="Lipzen A."/>
            <person name="Lutzoni F."/>
            <person name="Magnuson J."/>
            <person name="Mondo S."/>
            <person name="Nolan M."/>
            <person name="Ohm R."/>
            <person name="Pangilinan J."/>
            <person name="Park H.-J."/>
            <person name="Ramirez L."/>
            <person name="Alfaro M."/>
            <person name="Sun H."/>
            <person name="Tritt A."/>
            <person name="Yoshinaga Y."/>
            <person name="Zwiers L.-H."/>
            <person name="Turgeon B."/>
            <person name="Goodwin S."/>
            <person name="Spatafora J."/>
            <person name="Crous P."/>
            <person name="Grigoriev I."/>
        </authorList>
    </citation>
    <scope>NUCLEOTIDE SEQUENCE</scope>
    <source>
        <strain evidence="5">CBS 130266</strain>
    </source>
</reference>
<keyword evidence="2" id="KW-0408">Iron</keyword>
<dbReference type="SUPFAM" id="SSF50965">
    <property type="entry name" value="Galactose oxidase, central domain"/>
    <property type="match status" value="1"/>
</dbReference>
<keyword evidence="1" id="KW-0677">Repeat</keyword>
<proteinExistence type="predicted"/>
<feature type="region of interest" description="Disordered" evidence="3">
    <location>
        <begin position="531"/>
        <end position="595"/>
    </location>
</feature>
<evidence type="ECO:0000313" key="6">
    <source>
        <dbReference type="Proteomes" id="UP000800235"/>
    </source>
</evidence>
<name>A0A9P4NK79_9PEZI</name>
<evidence type="ECO:0000256" key="4">
    <source>
        <dbReference type="SAM" id="Phobius"/>
    </source>
</evidence>